<evidence type="ECO:0000256" key="10">
    <source>
        <dbReference type="ARBA" id="ARBA00037238"/>
    </source>
</evidence>
<evidence type="ECO:0000256" key="11">
    <source>
        <dbReference type="ARBA" id="ARBA00038715"/>
    </source>
</evidence>
<evidence type="ECO:0000256" key="3">
    <source>
        <dbReference type="ARBA" id="ARBA00022448"/>
    </source>
</evidence>
<feature type="transmembrane region" description="Helical" evidence="12">
    <location>
        <begin position="40"/>
        <end position="58"/>
    </location>
</feature>
<dbReference type="PANTHER" id="PTHR10791">
    <property type="entry name" value="RAG1-ACTIVATING PROTEIN 1"/>
    <property type="match status" value="1"/>
</dbReference>
<feature type="transmembrane region" description="Helical" evidence="12">
    <location>
        <begin position="192"/>
        <end position="213"/>
    </location>
</feature>
<feature type="transmembrane region" description="Helical" evidence="12">
    <location>
        <begin position="70"/>
        <end position="94"/>
    </location>
</feature>
<comment type="function">
    <text evidence="10">Mediates both low-affinity uptake and efflux of sugar across the plasma membrane.</text>
</comment>
<comment type="similarity">
    <text evidence="2 12">Belongs to the SWEET sugar transporter family.</text>
</comment>
<keyword evidence="5 12" id="KW-0762">Sugar transport</keyword>
<proteinExistence type="inferred from homology"/>
<comment type="function">
    <text evidence="12">Mediates both low-affinity uptake and efflux of sugar across the membrane.</text>
</comment>
<dbReference type="AlphaFoldDB" id="A0A5J9U077"/>
<dbReference type="FunFam" id="1.20.1280.290:FF:000001">
    <property type="entry name" value="Bidirectional sugar transporter SWEET"/>
    <property type="match status" value="1"/>
</dbReference>
<dbReference type="PANTHER" id="PTHR10791:SF58">
    <property type="entry name" value="BIDIRECTIONAL SUGAR TRANSPORTER SWEET3A"/>
    <property type="match status" value="1"/>
</dbReference>
<dbReference type="GO" id="GO:0005886">
    <property type="term" value="C:plasma membrane"/>
    <property type="evidence" value="ECO:0007669"/>
    <property type="project" value="UniProtKB-SubCell"/>
</dbReference>
<keyword evidence="4" id="KW-1003">Cell membrane</keyword>
<dbReference type="InterPro" id="IPR047664">
    <property type="entry name" value="SWEET"/>
</dbReference>
<accession>A0A5J9U077</accession>
<evidence type="ECO:0000256" key="8">
    <source>
        <dbReference type="ARBA" id="ARBA00022989"/>
    </source>
</evidence>
<comment type="caution">
    <text evidence="13">The sequence shown here is derived from an EMBL/GenBank/DDBJ whole genome shotgun (WGS) entry which is preliminary data.</text>
</comment>
<evidence type="ECO:0000313" key="13">
    <source>
        <dbReference type="EMBL" id="TVU16970.1"/>
    </source>
</evidence>
<feature type="non-terminal residue" evidence="13">
    <location>
        <position position="284"/>
    </location>
</feature>
<dbReference type="Pfam" id="PF03083">
    <property type="entry name" value="MtN3_slv"/>
    <property type="match status" value="2"/>
</dbReference>
<keyword evidence="3 12" id="KW-0813">Transport</keyword>
<comment type="subcellular location">
    <subcellularLocation>
        <location evidence="1 12">Cell membrane</location>
        <topology evidence="1 12">Multi-pass membrane protein</topology>
    </subcellularLocation>
</comment>
<dbReference type="Gramene" id="TVU16970">
    <property type="protein sequence ID" value="TVU16970"/>
    <property type="gene ID" value="EJB05_32974"/>
</dbReference>
<dbReference type="Gene3D" id="1.20.1280.290">
    <property type="match status" value="2"/>
</dbReference>
<keyword evidence="6 12" id="KW-0812">Transmembrane</keyword>
<keyword evidence="7" id="KW-0677">Repeat</keyword>
<feature type="non-terminal residue" evidence="13">
    <location>
        <position position="1"/>
    </location>
</feature>
<feature type="transmembrane region" description="Helical" evidence="12">
    <location>
        <begin position="165"/>
        <end position="186"/>
    </location>
</feature>
<sequence length="284" mass="31597">MAISVRVIVGIIGCAFCMLLYTAPILTFKRVIKEASVGEFSCVPYILTLFTCLTYTWYGFPVVSCGWENVTVFVISAIGVLFETSFISIYLWFAPREKKKVIVLMVSLFLTIFGVSVFVSTFTIHTHHMRKLFVGSIAVVGAMSMYSSPLVAVKLVVRTKSVEFMPLYLSLFSFLTSLISLAYGILGRDPYILIPNAVGCLTGILQLVVYYIYSRGKEAPKVLVDTEPANEIEVATGRVDRNGHKISLKQYAFFPPESAAVLSLGEFRSGTGGWNVPWYTHKRN</sequence>
<evidence type="ECO:0000256" key="2">
    <source>
        <dbReference type="ARBA" id="ARBA00007809"/>
    </source>
</evidence>
<name>A0A5J9U077_9POAL</name>
<dbReference type="InterPro" id="IPR004316">
    <property type="entry name" value="SWEET_rpt"/>
</dbReference>
<evidence type="ECO:0000256" key="7">
    <source>
        <dbReference type="ARBA" id="ARBA00022737"/>
    </source>
</evidence>
<evidence type="ECO:0000256" key="1">
    <source>
        <dbReference type="ARBA" id="ARBA00004651"/>
    </source>
</evidence>
<protein>
    <recommendedName>
        <fullName evidence="12">Bidirectional sugar transporter SWEET</fullName>
    </recommendedName>
</protein>
<feature type="transmembrane region" description="Helical" evidence="12">
    <location>
        <begin position="132"/>
        <end position="153"/>
    </location>
</feature>
<gene>
    <name evidence="13" type="ORF">EJB05_32974</name>
</gene>
<keyword evidence="8 12" id="KW-1133">Transmembrane helix</keyword>
<evidence type="ECO:0000256" key="9">
    <source>
        <dbReference type="ARBA" id="ARBA00023136"/>
    </source>
</evidence>
<evidence type="ECO:0000313" key="14">
    <source>
        <dbReference type="Proteomes" id="UP000324897"/>
    </source>
</evidence>
<reference evidence="13 14" key="1">
    <citation type="journal article" date="2019" name="Sci. Rep.">
        <title>A high-quality genome of Eragrostis curvula grass provides insights into Poaceae evolution and supports new strategies to enhance forage quality.</title>
        <authorList>
            <person name="Carballo J."/>
            <person name="Santos B.A.C.M."/>
            <person name="Zappacosta D."/>
            <person name="Garbus I."/>
            <person name="Selva J.P."/>
            <person name="Gallo C.A."/>
            <person name="Diaz A."/>
            <person name="Albertini E."/>
            <person name="Caccamo M."/>
            <person name="Echenique V."/>
        </authorList>
    </citation>
    <scope>NUCLEOTIDE SEQUENCE [LARGE SCALE GENOMIC DNA]</scope>
    <source>
        <strain evidence="14">cv. Victoria</strain>
        <tissue evidence="13">Leaf</tissue>
    </source>
</reference>
<dbReference type="GO" id="GO:0051119">
    <property type="term" value="F:sugar transmembrane transporter activity"/>
    <property type="evidence" value="ECO:0007669"/>
    <property type="project" value="InterPro"/>
</dbReference>
<dbReference type="FunFam" id="1.20.1280.290:FF:000002">
    <property type="entry name" value="Bidirectional sugar transporter SWEET"/>
    <property type="match status" value="1"/>
</dbReference>
<keyword evidence="9 12" id="KW-0472">Membrane</keyword>
<comment type="subunit">
    <text evidence="11">Forms homooligomers and/or heterooligomers.</text>
</comment>
<feature type="transmembrane region" description="Helical" evidence="12">
    <location>
        <begin position="101"/>
        <end position="126"/>
    </location>
</feature>
<dbReference type="EMBL" id="RWGY01000029">
    <property type="protein sequence ID" value="TVU16970.1"/>
    <property type="molecule type" value="Genomic_DNA"/>
</dbReference>
<keyword evidence="14" id="KW-1185">Reference proteome</keyword>
<evidence type="ECO:0000256" key="12">
    <source>
        <dbReference type="RuleBase" id="RU910715"/>
    </source>
</evidence>
<dbReference type="OrthoDB" id="409725at2759"/>
<organism evidence="13 14">
    <name type="scientific">Eragrostis curvula</name>
    <name type="common">weeping love grass</name>
    <dbReference type="NCBI Taxonomy" id="38414"/>
    <lineage>
        <taxon>Eukaryota</taxon>
        <taxon>Viridiplantae</taxon>
        <taxon>Streptophyta</taxon>
        <taxon>Embryophyta</taxon>
        <taxon>Tracheophyta</taxon>
        <taxon>Spermatophyta</taxon>
        <taxon>Magnoliopsida</taxon>
        <taxon>Liliopsida</taxon>
        <taxon>Poales</taxon>
        <taxon>Poaceae</taxon>
        <taxon>PACMAD clade</taxon>
        <taxon>Chloridoideae</taxon>
        <taxon>Eragrostideae</taxon>
        <taxon>Eragrostidinae</taxon>
        <taxon>Eragrostis</taxon>
    </lineage>
</organism>
<evidence type="ECO:0000256" key="4">
    <source>
        <dbReference type="ARBA" id="ARBA00022475"/>
    </source>
</evidence>
<evidence type="ECO:0000256" key="6">
    <source>
        <dbReference type="ARBA" id="ARBA00022692"/>
    </source>
</evidence>
<evidence type="ECO:0000256" key="5">
    <source>
        <dbReference type="ARBA" id="ARBA00022597"/>
    </source>
</evidence>
<feature type="transmembrane region" description="Helical" evidence="12">
    <location>
        <begin position="6"/>
        <end position="28"/>
    </location>
</feature>
<dbReference type="Proteomes" id="UP000324897">
    <property type="component" value="Chromosome 7"/>
</dbReference>